<dbReference type="GO" id="GO:0009103">
    <property type="term" value="P:lipopolysaccharide biosynthetic process"/>
    <property type="evidence" value="ECO:0007669"/>
    <property type="project" value="UniProtKB-KW"/>
</dbReference>
<dbReference type="RefSeq" id="WP_099347638.1">
    <property type="nucleotide sequence ID" value="NZ_AP023326.1"/>
</dbReference>
<evidence type="ECO:0000256" key="3">
    <source>
        <dbReference type="ARBA" id="ARBA00022679"/>
    </source>
</evidence>
<dbReference type="GO" id="GO:0005886">
    <property type="term" value="C:plasma membrane"/>
    <property type="evidence" value="ECO:0007669"/>
    <property type="project" value="TreeGrafter"/>
</dbReference>
<keyword evidence="5" id="KW-0448">Lipopolysaccharide biosynthesis</keyword>
<feature type="domain" description="Glycosyltransferase 2-like" evidence="8">
    <location>
        <begin position="7"/>
        <end position="173"/>
    </location>
</feature>
<dbReference type="PANTHER" id="PTHR48090">
    <property type="entry name" value="UNDECAPRENYL-PHOSPHATE 4-DEOXY-4-FORMAMIDO-L-ARABINOSE TRANSFERASE-RELATED"/>
    <property type="match status" value="1"/>
</dbReference>
<name>A0A6S6PRJ9_ACEAC</name>
<sequence>MASPVLSIVVTVLNEQENIIPVCQELATVLPNLPVCEVIFVDDGSVDGTLDMLRQARETISGLQELRILRHNKRCGKSGALRTGIKNAKGRWIATIDGDGQDDPSEIPELFALGLSGEKAGRAPLVVGTRLKRRDTIWRRLATRFANGLRQRILADECPDTGAPMKVFLREDFLNLPQFEGLHRFLPALMKTYRVPLVCKPVRHRSRLHGESKYTNLGRAIVGVRDLLGVVWLRNRTRLPETVEEC</sequence>
<keyword evidence="2 9" id="KW-0328">Glycosyltransferase</keyword>
<gene>
    <name evidence="9" type="ORF">AAJCM20276_19360</name>
</gene>
<dbReference type="PANTHER" id="PTHR48090:SF3">
    <property type="entry name" value="UNDECAPRENYL-PHOSPHATE 4-DEOXY-4-FORMAMIDO-L-ARABINOSE TRANSFERASE"/>
    <property type="match status" value="1"/>
</dbReference>
<keyword evidence="1" id="KW-1003">Cell membrane</keyword>
<dbReference type="Proteomes" id="UP000515220">
    <property type="component" value="Chromosome"/>
</dbReference>
<protein>
    <submittedName>
        <fullName evidence="9">Dolichol-phosphate mannosyltransferase</fullName>
    </submittedName>
</protein>
<evidence type="ECO:0000313" key="9">
    <source>
        <dbReference type="EMBL" id="BCI67312.1"/>
    </source>
</evidence>
<dbReference type="Gene3D" id="3.90.550.10">
    <property type="entry name" value="Spore Coat Polysaccharide Biosynthesis Protein SpsA, Chain A"/>
    <property type="match status" value="1"/>
</dbReference>
<dbReference type="EMBL" id="AP023326">
    <property type="protein sequence ID" value="BCI67312.1"/>
    <property type="molecule type" value="Genomic_DNA"/>
</dbReference>
<keyword evidence="6" id="KW-1133">Transmembrane helix</keyword>
<evidence type="ECO:0000256" key="4">
    <source>
        <dbReference type="ARBA" id="ARBA00022692"/>
    </source>
</evidence>
<evidence type="ECO:0000256" key="5">
    <source>
        <dbReference type="ARBA" id="ARBA00022985"/>
    </source>
</evidence>
<evidence type="ECO:0000256" key="1">
    <source>
        <dbReference type="ARBA" id="ARBA00022475"/>
    </source>
</evidence>
<evidence type="ECO:0000256" key="6">
    <source>
        <dbReference type="ARBA" id="ARBA00022989"/>
    </source>
</evidence>
<dbReference type="SUPFAM" id="SSF53448">
    <property type="entry name" value="Nucleotide-diphospho-sugar transferases"/>
    <property type="match status" value="1"/>
</dbReference>
<dbReference type="GO" id="GO:0099621">
    <property type="term" value="F:undecaprenyl-phosphate 4-deoxy-4-formamido-L-arabinose transferase activity"/>
    <property type="evidence" value="ECO:0007669"/>
    <property type="project" value="TreeGrafter"/>
</dbReference>
<dbReference type="AlphaFoldDB" id="A0A6S6PRJ9"/>
<dbReference type="InterPro" id="IPR029044">
    <property type="entry name" value="Nucleotide-diphossugar_trans"/>
</dbReference>
<evidence type="ECO:0000256" key="7">
    <source>
        <dbReference type="ARBA" id="ARBA00023136"/>
    </source>
</evidence>
<evidence type="ECO:0000259" key="8">
    <source>
        <dbReference type="Pfam" id="PF00535"/>
    </source>
</evidence>
<evidence type="ECO:0000313" key="10">
    <source>
        <dbReference type="Proteomes" id="UP000515220"/>
    </source>
</evidence>
<evidence type="ECO:0000256" key="2">
    <source>
        <dbReference type="ARBA" id="ARBA00022676"/>
    </source>
</evidence>
<reference evidence="9 10" key="1">
    <citation type="submission" date="2020-07" db="EMBL/GenBank/DDBJ databases">
        <title>Complete Genome Sequence of an acetic acid bacterium, Acetobacter aceti JCM20276.</title>
        <authorList>
            <person name="Hirose Y."/>
            <person name="Mihara H."/>
        </authorList>
    </citation>
    <scope>NUCLEOTIDE SEQUENCE [LARGE SCALE GENOMIC DNA]</scope>
    <source>
        <strain evidence="9 10">JCM20276</strain>
    </source>
</reference>
<organism evidence="9 10">
    <name type="scientific">Acetobacter aceti</name>
    <dbReference type="NCBI Taxonomy" id="435"/>
    <lineage>
        <taxon>Bacteria</taxon>
        <taxon>Pseudomonadati</taxon>
        <taxon>Pseudomonadota</taxon>
        <taxon>Alphaproteobacteria</taxon>
        <taxon>Acetobacterales</taxon>
        <taxon>Acetobacteraceae</taxon>
        <taxon>Acetobacter</taxon>
        <taxon>Acetobacter subgen. Acetobacter</taxon>
    </lineage>
</organism>
<keyword evidence="4" id="KW-0812">Transmembrane</keyword>
<accession>A0A6S6PRJ9</accession>
<dbReference type="CDD" id="cd04179">
    <property type="entry name" value="DPM_DPG-synthase_like"/>
    <property type="match status" value="1"/>
</dbReference>
<keyword evidence="3 9" id="KW-0808">Transferase</keyword>
<proteinExistence type="predicted"/>
<dbReference type="InterPro" id="IPR001173">
    <property type="entry name" value="Glyco_trans_2-like"/>
</dbReference>
<dbReference type="Pfam" id="PF00535">
    <property type="entry name" value="Glycos_transf_2"/>
    <property type="match status" value="1"/>
</dbReference>
<keyword evidence="7" id="KW-0472">Membrane</keyword>
<dbReference type="InterPro" id="IPR050256">
    <property type="entry name" value="Glycosyltransferase_2"/>
</dbReference>